<feature type="non-terminal residue" evidence="3">
    <location>
        <position position="1"/>
    </location>
</feature>
<reference evidence="3" key="1">
    <citation type="submission" date="2018-05" db="EMBL/GenBank/DDBJ databases">
        <authorList>
            <person name="Lanie J.A."/>
            <person name="Ng W.-L."/>
            <person name="Kazmierczak K.M."/>
            <person name="Andrzejewski T.M."/>
            <person name="Davidsen T.M."/>
            <person name="Wayne K.J."/>
            <person name="Tettelin H."/>
            <person name="Glass J.I."/>
            <person name="Rusch D."/>
            <person name="Podicherti R."/>
            <person name="Tsui H.-C.T."/>
            <person name="Winkler M.E."/>
        </authorList>
    </citation>
    <scope>NUCLEOTIDE SEQUENCE</scope>
</reference>
<feature type="non-terminal residue" evidence="3">
    <location>
        <position position="406"/>
    </location>
</feature>
<feature type="transmembrane region" description="Helical" evidence="1">
    <location>
        <begin position="40"/>
        <end position="57"/>
    </location>
</feature>
<keyword evidence="1" id="KW-0812">Transmembrane</keyword>
<evidence type="ECO:0000259" key="2">
    <source>
        <dbReference type="Pfam" id="PF13709"/>
    </source>
</evidence>
<dbReference type="AlphaFoldDB" id="A0A382GKY0"/>
<name>A0A382GKY0_9ZZZZ</name>
<evidence type="ECO:0000256" key="1">
    <source>
        <dbReference type="SAM" id="Phobius"/>
    </source>
</evidence>
<keyword evidence="1" id="KW-1133">Transmembrane helix</keyword>
<feature type="transmembrane region" description="Helical" evidence="1">
    <location>
        <begin position="220"/>
        <end position="240"/>
    </location>
</feature>
<dbReference type="InterPro" id="IPR025297">
    <property type="entry name" value="DUF4159"/>
</dbReference>
<sequence length="406" mass="46270">VLSFDAKWILRPIGLTSAYALIWLYLWLDWLSFYQLPSSIHWVGFLCSLVPMAYWLNRASPGCIGRIFSRILAFLRISQTIFGDGPLVKLFSVEADSREHSINPLFRYAVYTACVFPIWHLLTFSCYELGWMTLSAMMARIGLCVSFVAGLAWTTWWVEQKSREYQIARVEASSGTVAVGPLHSMHQSLARPAEGTKVWNPLDMDAWYYGRQRQKLRQSISILFSYLVLFTILVLLILWLGGCKEIYEMPAGGGEQKQLQQIVKVQKIIKKKFIINPLSAVIFNPPPIEDIKLQLLEITKHAYKVGYGKGSGAGFSGGTNRGKVRFIRLEYSGGDWDQGMRSDLNMLVQYGIRTQHKVDKRPETRKVAQLKNFPVGKSPPVVYMTGQRSISFSKSEIEIVREYLTE</sequence>
<dbReference type="Pfam" id="PF13709">
    <property type="entry name" value="DUF4159"/>
    <property type="match status" value="1"/>
</dbReference>
<gene>
    <name evidence="3" type="ORF">METZ01_LOCUS228406</name>
</gene>
<proteinExistence type="predicted"/>
<feature type="domain" description="DUF4159" evidence="2">
    <location>
        <begin position="325"/>
        <end position="405"/>
    </location>
</feature>
<organism evidence="3">
    <name type="scientific">marine metagenome</name>
    <dbReference type="NCBI Taxonomy" id="408172"/>
    <lineage>
        <taxon>unclassified sequences</taxon>
        <taxon>metagenomes</taxon>
        <taxon>ecological metagenomes</taxon>
    </lineage>
</organism>
<feature type="transmembrane region" description="Helical" evidence="1">
    <location>
        <begin position="108"/>
        <end position="131"/>
    </location>
</feature>
<feature type="transmembrane region" description="Helical" evidence="1">
    <location>
        <begin position="137"/>
        <end position="158"/>
    </location>
</feature>
<evidence type="ECO:0000313" key="3">
    <source>
        <dbReference type="EMBL" id="SVB75552.1"/>
    </source>
</evidence>
<keyword evidence="1" id="KW-0472">Membrane</keyword>
<accession>A0A382GKY0</accession>
<dbReference type="Gene3D" id="3.40.50.12140">
    <property type="entry name" value="Domain of unknown function DUF4159"/>
    <property type="match status" value="1"/>
</dbReference>
<dbReference type="EMBL" id="UINC01056014">
    <property type="protein sequence ID" value="SVB75552.1"/>
    <property type="molecule type" value="Genomic_DNA"/>
</dbReference>
<feature type="transmembrane region" description="Helical" evidence="1">
    <location>
        <begin position="9"/>
        <end position="28"/>
    </location>
</feature>
<protein>
    <recommendedName>
        <fullName evidence="2">DUF4159 domain-containing protein</fullName>
    </recommendedName>
</protein>